<feature type="chain" id="PRO_5014500268" evidence="4">
    <location>
        <begin position="27"/>
        <end position="204"/>
    </location>
</feature>
<keyword evidence="2" id="KW-1015">Disulfide bond</keyword>
<dbReference type="InterPro" id="IPR052421">
    <property type="entry name" value="PCW_Enzyme_Inhibitor"/>
</dbReference>
<feature type="signal peptide" evidence="4">
    <location>
        <begin position="1"/>
        <end position="26"/>
    </location>
</feature>
<reference evidence="6 9" key="2">
    <citation type="journal article" date="2014" name="BMC Genomics">
        <title>An improved genome release (version Mt4.0) for the model legume Medicago truncatula.</title>
        <authorList>
            <person name="Tang H."/>
            <person name="Krishnakumar V."/>
            <person name="Bidwell S."/>
            <person name="Rosen B."/>
            <person name="Chan A."/>
            <person name="Zhou S."/>
            <person name="Gentzbittel L."/>
            <person name="Childs K.L."/>
            <person name="Yandell M."/>
            <person name="Gundlach H."/>
            <person name="Mayer K.F."/>
            <person name="Schwartz D.C."/>
            <person name="Town C.D."/>
        </authorList>
    </citation>
    <scope>GENOME REANNOTATION</scope>
    <source>
        <strain evidence="6">A17</strain>
        <strain evidence="8 9">cv. Jemalong A17</strain>
    </source>
</reference>
<evidence type="ECO:0000313" key="9">
    <source>
        <dbReference type="Proteomes" id="UP000002051"/>
    </source>
</evidence>
<dbReference type="PANTHER" id="PTHR36710">
    <property type="entry name" value="PECTINESTERASE INHIBITOR-LIKE"/>
    <property type="match status" value="1"/>
</dbReference>
<evidence type="ECO:0000256" key="4">
    <source>
        <dbReference type="SAM" id="SignalP"/>
    </source>
</evidence>
<feature type="domain" description="Pectinesterase inhibitor" evidence="5">
    <location>
        <begin position="41"/>
        <end position="192"/>
    </location>
</feature>
<evidence type="ECO:0000259" key="5">
    <source>
        <dbReference type="SMART" id="SM00856"/>
    </source>
</evidence>
<dbReference type="EMBL" id="CM001218">
    <property type="protein sequence ID" value="KEH37044.1"/>
    <property type="molecule type" value="Genomic_DNA"/>
</dbReference>
<evidence type="ECO:0000313" key="7">
    <source>
        <dbReference type="EMBL" id="RHN72833.1"/>
    </source>
</evidence>
<dbReference type="EMBL" id="PSQE01000002">
    <property type="protein sequence ID" value="RHN72833.1"/>
    <property type="molecule type" value="Genomic_DNA"/>
</dbReference>
<dbReference type="Proteomes" id="UP000002051">
    <property type="component" value="Chromosome 2"/>
</dbReference>
<keyword evidence="9" id="KW-1185">Reference proteome</keyword>
<dbReference type="Pfam" id="PF04043">
    <property type="entry name" value="PMEI"/>
    <property type="match status" value="1"/>
</dbReference>
<dbReference type="Gene3D" id="1.20.140.40">
    <property type="entry name" value="Invertase/pectin methylesterase inhibitor family protein"/>
    <property type="match status" value="1"/>
</dbReference>
<accession>A0A072V4V2</accession>
<protein>
    <submittedName>
        <fullName evidence="6">Plant invertase/pectin methylesterase inhibitor</fullName>
    </submittedName>
    <submittedName>
        <fullName evidence="7">Putative pectinesterase inhibitor domain-containing protein</fullName>
    </submittedName>
</protein>
<evidence type="ECO:0000256" key="3">
    <source>
        <dbReference type="ARBA" id="ARBA00038471"/>
    </source>
</evidence>
<evidence type="ECO:0000313" key="8">
    <source>
        <dbReference type="EnsemblPlants" id="KEH37044"/>
    </source>
</evidence>
<dbReference type="GO" id="GO:0004857">
    <property type="term" value="F:enzyme inhibitor activity"/>
    <property type="evidence" value="ECO:0007669"/>
    <property type="project" value="InterPro"/>
</dbReference>
<proteinExistence type="inferred from homology"/>
<dbReference type="NCBIfam" id="TIGR01614">
    <property type="entry name" value="PME_inhib"/>
    <property type="match status" value="1"/>
</dbReference>
<dbReference type="InterPro" id="IPR006501">
    <property type="entry name" value="Pectinesterase_inhib_dom"/>
</dbReference>
<dbReference type="SUPFAM" id="SSF101148">
    <property type="entry name" value="Plant invertase/pectin methylesterase inhibitor"/>
    <property type="match status" value="1"/>
</dbReference>
<sequence length="204" mass="22182">MTLTKTYLVVLLIVTISMLFESTTNAIGIAIATKKPIRVRTPQARVWSMCKKLEDPSRAGICFKTILPKALTTPKFNIYKALEVETQAASVQINKTLAIITSLIPKYANNADVSGSLDCCKQQYEMMPDSITNAVAALAVRNAQEVNAQFSGILSYHTSCVDTFAESNDYPVAPFAADAKIVSDLATNCLDIAAAIMNRVKRTP</sequence>
<evidence type="ECO:0000313" key="6">
    <source>
        <dbReference type="EMBL" id="KEH37044.1"/>
    </source>
</evidence>
<dbReference type="AlphaFoldDB" id="A0A072V4V2"/>
<comment type="similarity">
    <text evidence="3">Belongs to the PMEI family.</text>
</comment>
<dbReference type="Gramene" id="rna8594">
    <property type="protein sequence ID" value="RHN72833.1"/>
    <property type="gene ID" value="gene8594"/>
</dbReference>
<name>A0A072V4V2_MEDTR</name>
<dbReference type="Proteomes" id="UP000265566">
    <property type="component" value="Chromosome 2"/>
</dbReference>
<evidence type="ECO:0000256" key="2">
    <source>
        <dbReference type="ARBA" id="ARBA00023157"/>
    </source>
</evidence>
<reference evidence="8" key="3">
    <citation type="submission" date="2015-04" db="UniProtKB">
        <authorList>
            <consortium name="EnsemblPlants"/>
        </authorList>
    </citation>
    <scope>IDENTIFICATION</scope>
    <source>
        <strain evidence="8">cv. Jemalong A17</strain>
    </source>
</reference>
<reference evidence="10" key="4">
    <citation type="journal article" date="2018" name="Nat. Plants">
        <title>Whole-genome landscape of Medicago truncatula symbiotic genes.</title>
        <authorList>
            <person name="Pecrix Y."/>
            <person name="Staton S.E."/>
            <person name="Sallet E."/>
            <person name="Lelandais-Briere C."/>
            <person name="Moreau S."/>
            <person name="Carrere S."/>
            <person name="Blein T."/>
            <person name="Jardinaud M.F."/>
            <person name="Latrasse D."/>
            <person name="Zouine M."/>
            <person name="Zahm M."/>
            <person name="Kreplak J."/>
            <person name="Mayjonade B."/>
            <person name="Satge C."/>
            <person name="Perez M."/>
            <person name="Cauet S."/>
            <person name="Marande W."/>
            <person name="Chantry-Darmon C."/>
            <person name="Lopez-Roques C."/>
            <person name="Bouchez O."/>
            <person name="Berard A."/>
            <person name="Debelle F."/>
            <person name="Munos S."/>
            <person name="Bendahmane A."/>
            <person name="Berges H."/>
            <person name="Niebel A."/>
            <person name="Buitink J."/>
            <person name="Frugier F."/>
            <person name="Benhamed M."/>
            <person name="Crespi M."/>
            <person name="Gouzy J."/>
            <person name="Gamas P."/>
        </authorList>
    </citation>
    <scope>NUCLEOTIDE SEQUENCE [LARGE SCALE GENOMIC DNA]</scope>
    <source>
        <strain evidence="10">cv. Jemalong A17</strain>
    </source>
</reference>
<evidence type="ECO:0000313" key="10">
    <source>
        <dbReference type="Proteomes" id="UP000265566"/>
    </source>
</evidence>
<dbReference type="EnsemblPlants" id="KEH37044">
    <property type="protein sequence ID" value="KEH37044"/>
    <property type="gene ID" value="MTR_2g029470"/>
</dbReference>
<dbReference type="HOGENOM" id="CLU_094391_0_0_1"/>
<keyword evidence="1 4" id="KW-0732">Signal</keyword>
<reference evidence="6 9" key="1">
    <citation type="journal article" date="2011" name="Nature">
        <title>The Medicago genome provides insight into the evolution of rhizobial symbioses.</title>
        <authorList>
            <person name="Young N.D."/>
            <person name="Debelle F."/>
            <person name="Oldroyd G.E."/>
            <person name="Geurts R."/>
            <person name="Cannon S.B."/>
            <person name="Udvardi M.K."/>
            <person name="Benedito V.A."/>
            <person name="Mayer K.F."/>
            <person name="Gouzy J."/>
            <person name="Schoof H."/>
            <person name="Van de Peer Y."/>
            <person name="Proost S."/>
            <person name="Cook D.R."/>
            <person name="Meyers B.C."/>
            <person name="Spannagl M."/>
            <person name="Cheung F."/>
            <person name="De Mita S."/>
            <person name="Krishnakumar V."/>
            <person name="Gundlach H."/>
            <person name="Zhou S."/>
            <person name="Mudge J."/>
            <person name="Bharti A.K."/>
            <person name="Murray J.D."/>
            <person name="Naoumkina M.A."/>
            <person name="Rosen B."/>
            <person name="Silverstein K.A."/>
            <person name="Tang H."/>
            <person name="Rombauts S."/>
            <person name="Zhao P.X."/>
            <person name="Zhou P."/>
            <person name="Barbe V."/>
            <person name="Bardou P."/>
            <person name="Bechner M."/>
            <person name="Bellec A."/>
            <person name="Berger A."/>
            <person name="Berges H."/>
            <person name="Bidwell S."/>
            <person name="Bisseling T."/>
            <person name="Choisne N."/>
            <person name="Couloux A."/>
            <person name="Denny R."/>
            <person name="Deshpande S."/>
            <person name="Dai X."/>
            <person name="Doyle J.J."/>
            <person name="Dudez A.M."/>
            <person name="Farmer A.D."/>
            <person name="Fouteau S."/>
            <person name="Franken C."/>
            <person name="Gibelin C."/>
            <person name="Gish J."/>
            <person name="Goldstein S."/>
            <person name="Gonzalez A.J."/>
            <person name="Green P.J."/>
            <person name="Hallab A."/>
            <person name="Hartog M."/>
            <person name="Hua A."/>
            <person name="Humphray S.J."/>
            <person name="Jeong D.H."/>
            <person name="Jing Y."/>
            <person name="Jocker A."/>
            <person name="Kenton S.M."/>
            <person name="Kim D.J."/>
            <person name="Klee K."/>
            <person name="Lai H."/>
            <person name="Lang C."/>
            <person name="Lin S."/>
            <person name="Macmil S.L."/>
            <person name="Magdelenat G."/>
            <person name="Matthews L."/>
            <person name="McCorrison J."/>
            <person name="Monaghan E.L."/>
            <person name="Mun J.H."/>
            <person name="Najar F.Z."/>
            <person name="Nicholson C."/>
            <person name="Noirot C."/>
            <person name="O'Bleness M."/>
            <person name="Paule C.R."/>
            <person name="Poulain J."/>
            <person name="Prion F."/>
            <person name="Qin B."/>
            <person name="Qu C."/>
            <person name="Retzel E.F."/>
            <person name="Riddle C."/>
            <person name="Sallet E."/>
            <person name="Samain S."/>
            <person name="Samson N."/>
            <person name="Sanders I."/>
            <person name="Saurat O."/>
            <person name="Scarpelli C."/>
            <person name="Schiex T."/>
            <person name="Segurens B."/>
            <person name="Severin A.J."/>
            <person name="Sherrier D.J."/>
            <person name="Shi R."/>
            <person name="Sims S."/>
            <person name="Singer S.R."/>
            <person name="Sinharoy S."/>
            <person name="Sterck L."/>
            <person name="Viollet A."/>
            <person name="Wang B.B."/>
            <person name="Wang K."/>
            <person name="Wang M."/>
            <person name="Wang X."/>
            <person name="Warfsmann J."/>
            <person name="Weissenbach J."/>
            <person name="White D.D."/>
            <person name="White J.D."/>
            <person name="Wiley G.B."/>
            <person name="Wincker P."/>
            <person name="Xing Y."/>
            <person name="Yang L."/>
            <person name="Yao Z."/>
            <person name="Ying F."/>
            <person name="Zhai J."/>
            <person name="Zhou L."/>
            <person name="Zuber A."/>
            <person name="Denarie J."/>
            <person name="Dixon R.A."/>
            <person name="May G.D."/>
            <person name="Schwartz D.C."/>
            <person name="Rogers J."/>
            <person name="Quetier F."/>
            <person name="Town C.D."/>
            <person name="Roe B.A."/>
        </authorList>
    </citation>
    <scope>NUCLEOTIDE SEQUENCE [LARGE SCALE GENOMIC DNA]</scope>
    <source>
        <strain evidence="6">A17</strain>
        <strain evidence="8 9">cv. Jemalong A17</strain>
    </source>
</reference>
<dbReference type="CDD" id="cd15800">
    <property type="entry name" value="PMEI-like_2"/>
    <property type="match status" value="1"/>
</dbReference>
<organism evidence="6 9">
    <name type="scientific">Medicago truncatula</name>
    <name type="common">Barrel medic</name>
    <name type="synonym">Medicago tribuloides</name>
    <dbReference type="NCBI Taxonomy" id="3880"/>
    <lineage>
        <taxon>Eukaryota</taxon>
        <taxon>Viridiplantae</taxon>
        <taxon>Streptophyta</taxon>
        <taxon>Embryophyta</taxon>
        <taxon>Tracheophyta</taxon>
        <taxon>Spermatophyta</taxon>
        <taxon>Magnoliopsida</taxon>
        <taxon>eudicotyledons</taxon>
        <taxon>Gunneridae</taxon>
        <taxon>Pentapetalae</taxon>
        <taxon>rosids</taxon>
        <taxon>fabids</taxon>
        <taxon>Fabales</taxon>
        <taxon>Fabaceae</taxon>
        <taxon>Papilionoideae</taxon>
        <taxon>50 kb inversion clade</taxon>
        <taxon>NPAAA clade</taxon>
        <taxon>Hologalegina</taxon>
        <taxon>IRL clade</taxon>
        <taxon>Trifolieae</taxon>
        <taxon>Medicago</taxon>
    </lineage>
</organism>
<dbReference type="InterPro" id="IPR035513">
    <property type="entry name" value="Invertase/methylesterase_inhib"/>
</dbReference>
<reference evidence="7" key="5">
    <citation type="journal article" date="2018" name="Nat. Plants">
        <title>Whole-genome landscape of Medicago truncatula symbiotic genes.</title>
        <authorList>
            <person name="Pecrix Y."/>
            <person name="Gamas P."/>
            <person name="Carrere S."/>
        </authorList>
    </citation>
    <scope>NUCLEOTIDE SEQUENCE</scope>
    <source>
        <tissue evidence="7">Leaves</tissue>
    </source>
</reference>
<gene>
    <name evidence="6" type="ordered locus">MTR_2g029470</name>
    <name evidence="7" type="ORF">MtrunA17_Chr2g0292041</name>
</gene>
<dbReference type="SMART" id="SM00856">
    <property type="entry name" value="PMEI"/>
    <property type="match status" value="1"/>
</dbReference>
<dbReference type="PANTHER" id="PTHR36710:SF18">
    <property type="entry name" value="PECTINESTERASE INHIBITOR 5-RELATED"/>
    <property type="match status" value="1"/>
</dbReference>
<evidence type="ECO:0000256" key="1">
    <source>
        <dbReference type="ARBA" id="ARBA00022729"/>
    </source>
</evidence>